<reference evidence="2" key="3">
    <citation type="submission" date="2022-06" db="UniProtKB">
        <authorList>
            <consortium name="EnsemblPlants"/>
        </authorList>
    </citation>
    <scope>IDENTIFICATION</scope>
</reference>
<sequence>MGSPIPSLSFPPTRRLASLCPISMAPRCCGGVECLYRPNLLKPGPRAHQRLPHRERPAHSHARRARRRRPVADVLIHYAVTIFIVDPAFAARATGPSYRSMASRPRCLVRPFAAFHTSGVDRVVCTGSRCGRRRRVPGTWYGLSSS</sequence>
<proteinExistence type="predicted"/>
<dbReference type="Proteomes" id="UP000015106">
    <property type="component" value="Chromosome 6"/>
</dbReference>
<protein>
    <submittedName>
        <fullName evidence="2">Uncharacterized protein</fullName>
    </submittedName>
</protein>
<accession>A0A8R7USB4</accession>
<dbReference type="Gramene" id="TuG1812G0600002328.01.T02">
    <property type="protein sequence ID" value="TuG1812G0600002328.01.T02.cds472637"/>
    <property type="gene ID" value="TuG1812G0600002328.01"/>
</dbReference>
<keyword evidence="3" id="KW-1185">Reference proteome</keyword>
<dbReference type="EnsemblPlants" id="TuG1812G0600002328.01.T02">
    <property type="protein sequence ID" value="TuG1812G0600002328.01.T02.cds472637"/>
    <property type="gene ID" value="TuG1812G0600002328.01"/>
</dbReference>
<reference evidence="2" key="2">
    <citation type="submission" date="2018-03" db="EMBL/GenBank/DDBJ databases">
        <title>The Triticum urartu genome reveals the dynamic nature of wheat genome evolution.</title>
        <authorList>
            <person name="Ling H."/>
            <person name="Ma B."/>
            <person name="Shi X."/>
            <person name="Liu H."/>
            <person name="Dong L."/>
            <person name="Sun H."/>
            <person name="Cao Y."/>
            <person name="Gao Q."/>
            <person name="Zheng S."/>
            <person name="Li Y."/>
            <person name="Yu Y."/>
            <person name="Du H."/>
            <person name="Qi M."/>
            <person name="Li Y."/>
            <person name="Yu H."/>
            <person name="Cui Y."/>
            <person name="Wang N."/>
            <person name="Chen C."/>
            <person name="Wu H."/>
            <person name="Zhao Y."/>
            <person name="Zhang J."/>
            <person name="Li Y."/>
            <person name="Zhou W."/>
            <person name="Zhang B."/>
            <person name="Hu W."/>
            <person name="Eijk M."/>
            <person name="Tang J."/>
            <person name="Witsenboer H."/>
            <person name="Zhao S."/>
            <person name="Li Z."/>
            <person name="Zhang A."/>
            <person name="Wang D."/>
            <person name="Liang C."/>
        </authorList>
    </citation>
    <scope>NUCLEOTIDE SEQUENCE [LARGE SCALE GENOMIC DNA]</scope>
    <source>
        <strain evidence="2">cv. G1812</strain>
    </source>
</reference>
<reference evidence="3" key="1">
    <citation type="journal article" date="2013" name="Nature">
        <title>Draft genome of the wheat A-genome progenitor Triticum urartu.</title>
        <authorList>
            <person name="Ling H.Q."/>
            <person name="Zhao S."/>
            <person name="Liu D."/>
            <person name="Wang J."/>
            <person name="Sun H."/>
            <person name="Zhang C."/>
            <person name="Fan H."/>
            <person name="Li D."/>
            <person name="Dong L."/>
            <person name="Tao Y."/>
            <person name="Gao C."/>
            <person name="Wu H."/>
            <person name="Li Y."/>
            <person name="Cui Y."/>
            <person name="Guo X."/>
            <person name="Zheng S."/>
            <person name="Wang B."/>
            <person name="Yu K."/>
            <person name="Liang Q."/>
            <person name="Yang W."/>
            <person name="Lou X."/>
            <person name="Chen J."/>
            <person name="Feng M."/>
            <person name="Jian J."/>
            <person name="Zhang X."/>
            <person name="Luo G."/>
            <person name="Jiang Y."/>
            <person name="Liu J."/>
            <person name="Wang Z."/>
            <person name="Sha Y."/>
            <person name="Zhang B."/>
            <person name="Wu H."/>
            <person name="Tang D."/>
            <person name="Shen Q."/>
            <person name="Xue P."/>
            <person name="Zou S."/>
            <person name="Wang X."/>
            <person name="Liu X."/>
            <person name="Wang F."/>
            <person name="Yang Y."/>
            <person name="An X."/>
            <person name="Dong Z."/>
            <person name="Zhang K."/>
            <person name="Zhang X."/>
            <person name="Luo M.C."/>
            <person name="Dvorak J."/>
            <person name="Tong Y."/>
            <person name="Wang J."/>
            <person name="Yang H."/>
            <person name="Li Z."/>
            <person name="Wang D."/>
            <person name="Zhang A."/>
            <person name="Wang J."/>
        </authorList>
    </citation>
    <scope>NUCLEOTIDE SEQUENCE</scope>
    <source>
        <strain evidence="3">cv. G1812</strain>
    </source>
</reference>
<dbReference type="AlphaFoldDB" id="A0A8R7USB4"/>
<name>A0A8R7USB4_TRIUA</name>
<organism evidence="2 3">
    <name type="scientific">Triticum urartu</name>
    <name type="common">Red wild einkorn</name>
    <name type="synonym">Crithodium urartu</name>
    <dbReference type="NCBI Taxonomy" id="4572"/>
    <lineage>
        <taxon>Eukaryota</taxon>
        <taxon>Viridiplantae</taxon>
        <taxon>Streptophyta</taxon>
        <taxon>Embryophyta</taxon>
        <taxon>Tracheophyta</taxon>
        <taxon>Spermatophyta</taxon>
        <taxon>Magnoliopsida</taxon>
        <taxon>Liliopsida</taxon>
        <taxon>Poales</taxon>
        <taxon>Poaceae</taxon>
        <taxon>BOP clade</taxon>
        <taxon>Pooideae</taxon>
        <taxon>Triticodae</taxon>
        <taxon>Triticeae</taxon>
        <taxon>Triticinae</taxon>
        <taxon>Triticum</taxon>
    </lineage>
</organism>
<evidence type="ECO:0000313" key="3">
    <source>
        <dbReference type="Proteomes" id="UP000015106"/>
    </source>
</evidence>
<evidence type="ECO:0000256" key="1">
    <source>
        <dbReference type="SAM" id="MobiDB-lite"/>
    </source>
</evidence>
<evidence type="ECO:0000313" key="2">
    <source>
        <dbReference type="EnsemblPlants" id="TuG1812G0600002328.01.T02.cds472637"/>
    </source>
</evidence>
<feature type="region of interest" description="Disordered" evidence="1">
    <location>
        <begin position="45"/>
        <end position="66"/>
    </location>
</feature>